<dbReference type="AlphaFoldDB" id="A0A6G8AL12"/>
<keyword evidence="2" id="KW-1185">Reference proteome</keyword>
<proteinExistence type="predicted"/>
<dbReference type="RefSeq" id="WP_166006411.1">
    <property type="nucleotide sequence ID" value="NZ_CP049886.1"/>
</dbReference>
<evidence type="ECO:0000313" key="2">
    <source>
        <dbReference type="Proteomes" id="UP000500890"/>
    </source>
</evidence>
<dbReference type="KEGG" id="vah:G7081_00540"/>
<name>A0A6G8AL12_9ENTE</name>
<organism evidence="1 2">
    <name type="scientific">Vagococcus coleopterorum</name>
    <dbReference type="NCBI Taxonomy" id="2714946"/>
    <lineage>
        <taxon>Bacteria</taxon>
        <taxon>Bacillati</taxon>
        <taxon>Bacillota</taxon>
        <taxon>Bacilli</taxon>
        <taxon>Lactobacillales</taxon>
        <taxon>Enterococcaceae</taxon>
        <taxon>Vagococcus</taxon>
    </lineage>
</organism>
<accession>A0A6G8AL12</accession>
<sequence length="120" mass="14206">MVRKQDSKNMSLTDLVLTKLPFLKKKQTKQGPSEKIIKKQYVGRWYVFDRTKSIQHSLEIKPDFSMLLDNGHYQFTLITLTEEKLVLRDRLGYFITITCKDQQPVSLFDEAENKTYDLEK</sequence>
<dbReference type="InterPro" id="IPR032254">
    <property type="entry name" value="DUF4828"/>
</dbReference>
<dbReference type="Proteomes" id="UP000500890">
    <property type="component" value="Chromosome"/>
</dbReference>
<protein>
    <submittedName>
        <fullName evidence="1">DUF4828 domain-containing protein</fullName>
    </submittedName>
</protein>
<dbReference type="Pfam" id="PF16110">
    <property type="entry name" value="DUF4828"/>
    <property type="match status" value="1"/>
</dbReference>
<reference evidence="1 2" key="1">
    <citation type="submission" date="2020-03" db="EMBL/GenBank/DDBJ databases">
        <title>Vagococcus sp. nov., isolated from beetles.</title>
        <authorList>
            <person name="Hyun D.-W."/>
            <person name="Bae J.-W."/>
        </authorList>
    </citation>
    <scope>NUCLEOTIDE SEQUENCE [LARGE SCALE GENOMIC DNA]</scope>
    <source>
        <strain evidence="1 2">HDW17A</strain>
    </source>
</reference>
<dbReference type="EMBL" id="CP049886">
    <property type="protein sequence ID" value="QIL45677.1"/>
    <property type="molecule type" value="Genomic_DNA"/>
</dbReference>
<gene>
    <name evidence="1" type="ORF">G7081_00540</name>
</gene>
<evidence type="ECO:0000313" key="1">
    <source>
        <dbReference type="EMBL" id="QIL45677.1"/>
    </source>
</evidence>